<dbReference type="Proteomes" id="UP000245119">
    <property type="component" value="Linkage Group LG5"/>
</dbReference>
<keyword evidence="11" id="KW-1185">Reference proteome</keyword>
<evidence type="ECO:0000256" key="4">
    <source>
        <dbReference type="ARBA" id="ARBA00022692"/>
    </source>
</evidence>
<keyword evidence="9" id="KW-0325">Glycoprotein</keyword>
<comment type="similarity">
    <text evidence="2">Belongs to the galactose-3-O-sulfotransferase family.</text>
</comment>
<keyword evidence="7" id="KW-0333">Golgi apparatus</keyword>
<evidence type="ECO:0000256" key="3">
    <source>
        <dbReference type="ARBA" id="ARBA00022679"/>
    </source>
</evidence>
<organism evidence="10 11">
    <name type="scientific">Pomacea canaliculata</name>
    <name type="common">Golden apple snail</name>
    <dbReference type="NCBI Taxonomy" id="400727"/>
    <lineage>
        <taxon>Eukaryota</taxon>
        <taxon>Metazoa</taxon>
        <taxon>Spiralia</taxon>
        <taxon>Lophotrochozoa</taxon>
        <taxon>Mollusca</taxon>
        <taxon>Gastropoda</taxon>
        <taxon>Caenogastropoda</taxon>
        <taxon>Architaenioglossa</taxon>
        <taxon>Ampullarioidea</taxon>
        <taxon>Ampullariidae</taxon>
        <taxon>Pomacea</taxon>
    </lineage>
</organism>
<gene>
    <name evidence="10" type="ORF">C0Q70_09308</name>
</gene>
<dbReference type="PANTHER" id="PTHR14647:SF87">
    <property type="entry name" value="PUTATIVE-RELATED"/>
    <property type="match status" value="1"/>
</dbReference>
<evidence type="ECO:0000256" key="8">
    <source>
        <dbReference type="ARBA" id="ARBA00023136"/>
    </source>
</evidence>
<evidence type="ECO:0000256" key="1">
    <source>
        <dbReference type="ARBA" id="ARBA00004323"/>
    </source>
</evidence>
<keyword evidence="5" id="KW-0735">Signal-anchor</keyword>
<comment type="caution">
    <text evidence="10">The sequence shown here is derived from an EMBL/GenBank/DDBJ whole genome shotgun (WGS) entry which is preliminary data.</text>
</comment>
<evidence type="ECO:0000256" key="6">
    <source>
        <dbReference type="ARBA" id="ARBA00022989"/>
    </source>
</evidence>
<dbReference type="InterPro" id="IPR009729">
    <property type="entry name" value="Gal-3-0_sulfotransfrase"/>
</dbReference>
<dbReference type="GO" id="GO:0001733">
    <property type="term" value="F:galactosylceramide sulfotransferase activity"/>
    <property type="evidence" value="ECO:0007669"/>
    <property type="project" value="InterPro"/>
</dbReference>
<dbReference type="GO" id="GO:0000139">
    <property type="term" value="C:Golgi membrane"/>
    <property type="evidence" value="ECO:0007669"/>
    <property type="project" value="UniProtKB-SubCell"/>
</dbReference>
<evidence type="ECO:0000256" key="2">
    <source>
        <dbReference type="ARBA" id="ARBA00008124"/>
    </source>
</evidence>
<dbReference type="GO" id="GO:0009247">
    <property type="term" value="P:glycolipid biosynthetic process"/>
    <property type="evidence" value="ECO:0007669"/>
    <property type="project" value="InterPro"/>
</dbReference>
<keyword evidence="8" id="KW-0472">Membrane</keyword>
<dbReference type="PANTHER" id="PTHR14647">
    <property type="entry name" value="GALACTOSE-3-O-SULFOTRANSFERASE"/>
    <property type="match status" value="1"/>
</dbReference>
<proteinExistence type="inferred from homology"/>
<evidence type="ECO:0000256" key="7">
    <source>
        <dbReference type="ARBA" id="ARBA00023034"/>
    </source>
</evidence>
<dbReference type="EMBL" id="PZQS01000005">
    <property type="protein sequence ID" value="PVD30047.1"/>
    <property type="molecule type" value="Genomic_DNA"/>
</dbReference>
<evidence type="ECO:0000256" key="5">
    <source>
        <dbReference type="ARBA" id="ARBA00022968"/>
    </source>
</evidence>
<evidence type="ECO:0000256" key="9">
    <source>
        <dbReference type="ARBA" id="ARBA00023180"/>
    </source>
</evidence>
<name>A0A2T7P9E9_POMCA</name>
<accession>A0A2T7P9E9</accession>
<dbReference type="Pfam" id="PF06990">
    <property type="entry name" value="Gal-3-0_sulfotr"/>
    <property type="match status" value="1"/>
</dbReference>
<comment type="subcellular location">
    <subcellularLocation>
        <location evidence="1">Golgi apparatus membrane</location>
        <topology evidence="1">Single-pass type II membrane protein</topology>
    </subcellularLocation>
</comment>
<evidence type="ECO:0000313" key="10">
    <source>
        <dbReference type="EMBL" id="PVD30047.1"/>
    </source>
</evidence>
<keyword evidence="4" id="KW-0812">Transmembrane</keyword>
<dbReference type="OrthoDB" id="514299at2759"/>
<keyword evidence="3" id="KW-0808">Transferase</keyword>
<dbReference type="InterPro" id="IPR027417">
    <property type="entry name" value="P-loop_NTPase"/>
</dbReference>
<dbReference type="AlphaFoldDB" id="A0A2T7P9E9"/>
<keyword evidence="6" id="KW-1133">Transmembrane helix</keyword>
<evidence type="ECO:0000313" key="11">
    <source>
        <dbReference type="Proteomes" id="UP000245119"/>
    </source>
</evidence>
<sequence length="143" mass="17640">MELFDESIIAMRRLLGWRLQDVVYIPTNTQTHNSLFQNFTHHHRQIHRQMRFADYELYDYFLKRFQEKVNSFGGKFFEEVRVFRSIRKQVESYCRNGTSTWLDIEATEWNERFRVDHNTCFLLEVPEAEFVDYVKYQQLVRIR</sequence>
<reference evidence="10 11" key="1">
    <citation type="submission" date="2018-04" db="EMBL/GenBank/DDBJ databases">
        <title>The genome of golden apple snail Pomacea canaliculata provides insight into stress tolerance and invasive adaptation.</title>
        <authorList>
            <person name="Liu C."/>
            <person name="Liu B."/>
            <person name="Ren Y."/>
            <person name="Zhang Y."/>
            <person name="Wang H."/>
            <person name="Li S."/>
            <person name="Jiang F."/>
            <person name="Yin L."/>
            <person name="Zhang G."/>
            <person name="Qian W."/>
            <person name="Fan W."/>
        </authorList>
    </citation>
    <scope>NUCLEOTIDE SEQUENCE [LARGE SCALE GENOMIC DNA]</scope>
    <source>
        <strain evidence="10">SZHN2017</strain>
        <tissue evidence="10">Muscle</tissue>
    </source>
</reference>
<dbReference type="Gene3D" id="3.40.50.300">
    <property type="entry name" value="P-loop containing nucleotide triphosphate hydrolases"/>
    <property type="match status" value="1"/>
</dbReference>
<protein>
    <submittedName>
        <fullName evidence="10">Uncharacterized protein</fullName>
    </submittedName>
</protein>